<accession>A0A839EZB6</accession>
<dbReference type="AlphaFoldDB" id="A0A839EZB6"/>
<dbReference type="SUPFAM" id="SSF55874">
    <property type="entry name" value="ATPase domain of HSP90 chaperone/DNA topoisomerase II/histidine kinase"/>
    <property type="match status" value="1"/>
</dbReference>
<dbReference type="Gene3D" id="3.30.565.10">
    <property type="entry name" value="Histidine kinase-like ATPase, C-terminal domain"/>
    <property type="match status" value="1"/>
</dbReference>
<dbReference type="Pfam" id="PF13589">
    <property type="entry name" value="HATPase_c_3"/>
    <property type="match status" value="1"/>
</dbReference>
<proteinExistence type="predicted"/>
<comment type="caution">
    <text evidence="1">The sequence shown here is derived from an EMBL/GenBank/DDBJ whole genome shotgun (WGS) entry which is preliminary data.</text>
</comment>
<dbReference type="EMBL" id="JACGXN010000016">
    <property type="protein sequence ID" value="MBA8881800.1"/>
    <property type="molecule type" value="Genomic_DNA"/>
</dbReference>
<name>A0A839EZB6_9HYPH</name>
<dbReference type="InterPro" id="IPR036890">
    <property type="entry name" value="HATPase_C_sf"/>
</dbReference>
<evidence type="ECO:0000313" key="1">
    <source>
        <dbReference type="EMBL" id="MBA8881800.1"/>
    </source>
</evidence>
<evidence type="ECO:0000313" key="2">
    <source>
        <dbReference type="Proteomes" id="UP000549052"/>
    </source>
</evidence>
<gene>
    <name evidence="1" type="ORF">FHW16_005545</name>
</gene>
<dbReference type="Proteomes" id="UP000549052">
    <property type="component" value="Unassembled WGS sequence"/>
</dbReference>
<reference evidence="1 2" key="1">
    <citation type="submission" date="2020-07" db="EMBL/GenBank/DDBJ databases">
        <title>Genomic Encyclopedia of Type Strains, Phase IV (KMG-V): Genome sequencing to study the core and pangenomes of soil and plant-associated prokaryotes.</title>
        <authorList>
            <person name="Whitman W."/>
        </authorList>
    </citation>
    <scope>NUCLEOTIDE SEQUENCE [LARGE SCALE GENOMIC DNA]</scope>
    <source>
        <strain evidence="1 2">AN3</strain>
    </source>
</reference>
<dbReference type="RefSeq" id="WP_182552342.1">
    <property type="nucleotide sequence ID" value="NZ_JACGXN010000016.1"/>
</dbReference>
<organism evidence="1 2">
    <name type="scientific">Phyllobacterium myrsinacearum</name>
    <dbReference type="NCBI Taxonomy" id="28101"/>
    <lineage>
        <taxon>Bacteria</taxon>
        <taxon>Pseudomonadati</taxon>
        <taxon>Pseudomonadota</taxon>
        <taxon>Alphaproteobacteria</taxon>
        <taxon>Hyphomicrobiales</taxon>
        <taxon>Phyllobacteriaceae</taxon>
        <taxon>Phyllobacterium</taxon>
    </lineage>
</organism>
<keyword evidence="2" id="KW-1185">Reference proteome</keyword>
<protein>
    <submittedName>
        <fullName evidence="1">Uncharacterized protein</fullName>
    </submittedName>
</protein>
<sequence>MQVSQLAELDTHAVIGGGKARSFSMSDSAEFFTVLSDTLYRDKKRAVVREVICNGWDAHVMNGCTDKHLEITLTDDEMIIKDFGPGISDDRIVPIYCVYGASTKVKDDAQTGGFGLGSKAPFAYTDHFTVVSCFDEKKIVYAISRGGTATEGKPEIRQMVAVPTQESGITVTIPLREKEDHVKFAGIIRSVVYQGGMKVRLNGQELATVNYEQARKRGYCAILNRNDELREAHVYLLYGTVLYPISTTDPSITVATNHANNLIGKGFKLVLIAPPNSVGVTPSRESLSYSEMTTQTILRLLKRASNEINSSITGAGKKVITRLGSKMTFDDAHFLTSRIHYGGVTNNELIQVDPRQIAAYLVRNNLEKIDASQRRKWIFSGLIKSNRDQRAALRDARYRNIDFGTMRQEQGHRQFVKFASRLGALNEAMIYSDHSEITRGTKRLKGLREAIESEGKFIRTLYLAPNRRELTSLIVGCKLDAMDRSNEFHMGLITGSKPSRDKLDRIRRLAEKFKFTIEEYDFEWQKPKVVRTKAPQETFHNLDDYVEDHRLVEATLTDPKFFIRASTHNDVMRLGINDYSARHMLKKLFPGAAIISMRRPRPIDFSVDLRAVK</sequence>